<sequence>MFTISSNLMKKAIPLCACSPVAKTRSPILSLSCKTPPEFPTENPDYQPTTVPLEVPEIPKTPEVDDPIPPEVEITVPEPPSLGQWPNPAPDIPIPPPPPPPPTPPDNPLPPPPPLKLPLDPSPDIIPPPSLPPNIEPTPSVPLEIQRPTGNLGSFVF</sequence>
<evidence type="ECO:0000313" key="3">
    <source>
        <dbReference type="Proteomes" id="UP000827721"/>
    </source>
</evidence>
<organism evidence="2 3">
    <name type="scientific">Xanthoceras sorbifolium</name>
    <dbReference type="NCBI Taxonomy" id="99658"/>
    <lineage>
        <taxon>Eukaryota</taxon>
        <taxon>Viridiplantae</taxon>
        <taxon>Streptophyta</taxon>
        <taxon>Embryophyta</taxon>
        <taxon>Tracheophyta</taxon>
        <taxon>Spermatophyta</taxon>
        <taxon>Magnoliopsida</taxon>
        <taxon>eudicotyledons</taxon>
        <taxon>Gunneridae</taxon>
        <taxon>Pentapetalae</taxon>
        <taxon>rosids</taxon>
        <taxon>malvids</taxon>
        <taxon>Sapindales</taxon>
        <taxon>Sapindaceae</taxon>
        <taxon>Xanthoceroideae</taxon>
        <taxon>Xanthoceras</taxon>
    </lineage>
</organism>
<evidence type="ECO:0000256" key="1">
    <source>
        <dbReference type="SAM" id="MobiDB-lite"/>
    </source>
</evidence>
<gene>
    <name evidence="2" type="ORF">JRO89_XS03G0216800</name>
</gene>
<reference evidence="2 3" key="1">
    <citation type="submission" date="2021-02" db="EMBL/GenBank/DDBJ databases">
        <title>Plant Genome Project.</title>
        <authorList>
            <person name="Zhang R.-G."/>
        </authorList>
    </citation>
    <scope>NUCLEOTIDE SEQUENCE [LARGE SCALE GENOMIC DNA]</scope>
    <source>
        <tissue evidence="2">Leaves</tissue>
    </source>
</reference>
<feature type="compositionally biased region" description="Pro residues" evidence="1">
    <location>
        <begin position="87"/>
        <end position="140"/>
    </location>
</feature>
<comment type="caution">
    <text evidence="2">The sequence shown here is derived from an EMBL/GenBank/DDBJ whole genome shotgun (WGS) entry which is preliminary data.</text>
</comment>
<proteinExistence type="predicted"/>
<feature type="region of interest" description="Disordered" evidence="1">
    <location>
        <begin position="35"/>
        <end position="157"/>
    </location>
</feature>
<accession>A0ABQ8IBK0</accession>
<dbReference type="Proteomes" id="UP000827721">
    <property type="component" value="Unassembled WGS sequence"/>
</dbReference>
<dbReference type="EMBL" id="JAFEMO010000003">
    <property type="protein sequence ID" value="KAH7573864.1"/>
    <property type="molecule type" value="Genomic_DNA"/>
</dbReference>
<keyword evidence="3" id="KW-1185">Reference proteome</keyword>
<name>A0ABQ8IBK0_9ROSI</name>
<evidence type="ECO:0000313" key="2">
    <source>
        <dbReference type="EMBL" id="KAH7573864.1"/>
    </source>
</evidence>
<protein>
    <submittedName>
        <fullName evidence="2">Uncharacterized protein</fullName>
    </submittedName>
</protein>
<feature type="compositionally biased region" description="Polar residues" evidence="1">
    <location>
        <begin position="148"/>
        <end position="157"/>
    </location>
</feature>